<gene>
    <name evidence="1" type="ORF">A673_05065</name>
</gene>
<sequence length="46" mass="5510">MKIFNFLLIKKSIISPFFFRIILKKCFDVQKQDGGDLFLHRLISSY</sequence>
<evidence type="ECO:0000313" key="2">
    <source>
        <dbReference type="Proteomes" id="UP000014535"/>
    </source>
</evidence>
<name>A0A656IA77_SALE2</name>
<dbReference type="AlphaFoldDB" id="A0A656IA77"/>
<dbReference type="Proteomes" id="UP000014535">
    <property type="component" value="Unassembled WGS sequence"/>
</dbReference>
<dbReference type="EMBL" id="ATFT01000178">
    <property type="protein sequence ID" value="EPI62481.1"/>
    <property type="molecule type" value="Genomic_DNA"/>
</dbReference>
<proteinExistence type="predicted"/>
<evidence type="ECO:0000313" key="1">
    <source>
        <dbReference type="EMBL" id="EPI62481.1"/>
    </source>
</evidence>
<comment type="caution">
    <text evidence="1">The sequence shown here is derived from an EMBL/GenBank/DDBJ whole genome shotgun (WGS) entry which is preliminary data.</text>
</comment>
<accession>A0A656IA77</accession>
<organism evidence="1 2">
    <name type="scientific">Salmonella enteritidis (strain 2009K0958)</name>
    <dbReference type="NCBI Taxonomy" id="1192586"/>
    <lineage>
        <taxon>Bacteria</taxon>
        <taxon>Pseudomonadati</taxon>
        <taxon>Pseudomonadota</taxon>
        <taxon>Gammaproteobacteria</taxon>
        <taxon>Enterobacterales</taxon>
        <taxon>Enterobacteriaceae</taxon>
        <taxon>Salmonella</taxon>
    </lineage>
</organism>
<protein>
    <submittedName>
        <fullName evidence="1">Uncharacterized protein</fullName>
    </submittedName>
</protein>
<reference evidence="1 2" key="1">
    <citation type="submission" date="2013-04" db="EMBL/GenBank/DDBJ databases">
        <authorList>
            <person name="McClelland M."/>
            <person name="Porwollik S."/>
            <person name="Desai P."/>
            <person name="Cheng P."/>
            <person name="Wollam A."/>
            <person name="Pepin K."/>
            <person name="Palsikar V.B."/>
            <person name="Fulton L."/>
            <person name="Fulton R."/>
            <person name="Delehaunty K."/>
            <person name="Fronick C."/>
            <person name="Godfrey J."/>
            <person name="Waligorski J."/>
            <person name="Appelbaum E."/>
            <person name="Tomlinson C."/>
            <person name="Warren W."/>
            <person name="Sodergren E."/>
            <person name="Weinstock G."/>
            <person name="Wilson R.K."/>
        </authorList>
    </citation>
    <scope>NUCLEOTIDE SEQUENCE [LARGE SCALE GENOMIC DNA]</scope>
    <source>
        <strain evidence="1 2">2009K0958</strain>
    </source>
</reference>